<keyword evidence="1" id="KW-1185">Reference proteome</keyword>
<proteinExistence type="predicted"/>
<organism evidence="1 2">
    <name type="scientific">Romanomermis culicivorax</name>
    <name type="common">Nematode worm</name>
    <dbReference type="NCBI Taxonomy" id="13658"/>
    <lineage>
        <taxon>Eukaryota</taxon>
        <taxon>Metazoa</taxon>
        <taxon>Ecdysozoa</taxon>
        <taxon>Nematoda</taxon>
        <taxon>Enoplea</taxon>
        <taxon>Dorylaimia</taxon>
        <taxon>Mermithida</taxon>
        <taxon>Mermithoidea</taxon>
        <taxon>Mermithidae</taxon>
        <taxon>Romanomermis</taxon>
    </lineage>
</organism>
<dbReference type="WBParaSite" id="nRc.2.0.1.t46168-RA">
    <property type="protein sequence ID" value="nRc.2.0.1.t46168-RA"/>
    <property type="gene ID" value="nRc.2.0.1.g46168"/>
</dbReference>
<evidence type="ECO:0000313" key="2">
    <source>
        <dbReference type="WBParaSite" id="nRc.2.0.1.t46168-RA"/>
    </source>
</evidence>
<dbReference type="Proteomes" id="UP000887565">
    <property type="component" value="Unplaced"/>
</dbReference>
<sequence>MLACSKPPAWVVLVDGFRNKNSLFHFYDVYGLRRCRQTSDNGLRLEKAGKLAVQRLSAKIAREILQCWNTVAFLAQPLTLGVETCGRGLLQKNVSIVAVARGTRPASNLAVKALRSNQKESQDSVVNMAKGI</sequence>
<reference evidence="2" key="1">
    <citation type="submission" date="2022-11" db="UniProtKB">
        <authorList>
            <consortium name="WormBaseParasite"/>
        </authorList>
    </citation>
    <scope>IDENTIFICATION</scope>
</reference>
<protein>
    <submittedName>
        <fullName evidence="2">Uncharacterized protein</fullName>
    </submittedName>
</protein>
<name>A0A915L6M4_ROMCU</name>
<dbReference type="AlphaFoldDB" id="A0A915L6M4"/>
<evidence type="ECO:0000313" key="1">
    <source>
        <dbReference type="Proteomes" id="UP000887565"/>
    </source>
</evidence>
<accession>A0A915L6M4</accession>